<accession>A0A6A7B8R5</accession>
<keyword evidence="2" id="KW-1185">Reference proteome</keyword>
<dbReference type="OrthoDB" id="194358at2759"/>
<organism evidence="1 2">
    <name type="scientific">Plenodomus tracheiphilus IPT5</name>
    <dbReference type="NCBI Taxonomy" id="1408161"/>
    <lineage>
        <taxon>Eukaryota</taxon>
        <taxon>Fungi</taxon>
        <taxon>Dikarya</taxon>
        <taxon>Ascomycota</taxon>
        <taxon>Pezizomycotina</taxon>
        <taxon>Dothideomycetes</taxon>
        <taxon>Pleosporomycetidae</taxon>
        <taxon>Pleosporales</taxon>
        <taxon>Pleosporineae</taxon>
        <taxon>Leptosphaeriaceae</taxon>
        <taxon>Plenodomus</taxon>
    </lineage>
</organism>
<name>A0A6A7B8R5_9PLEO</name>
<dbReference type="InterPro" id="IPR052895">
    <property type="entry name" value="HetReg/Transcr_Mod"/>
</dbReference>
<gene>
    <name evidence="1" type="ORF">T440DRAFT_517125</name>
</gene>
<reference evidence="1" key="1">
    <citation type="submission" date="2020-01" db="EMBL/GenBank/DDBJ databases">
        <authorList>
            <consortium name="DOE Joint Genome Institute"/>
            <person name="Haridas S."/>
            <person name="Albert R."/>
            <person name="Binder M."/>
            <person name="Bloem J."/>
            <person name="Labutti K."/>
            <person name="Salamov A."/>
            <person name="Andreopoulos B."/>
            <person name="Baker S.E."/>
            <person name="Barry K."/>
            <person name="Bills G."/>
            <person name="Bluhm B.H."/>
            <person name="Cannon C."/>
            <person name="Castanera R."/>
            <person name="Culley D.E."/>
            <person name="Daum C."/>
            <person name="Ezra D."/>
            <person name="Gonzalez J.B."/>
            <person name="Henrissat B."/>
            <person name="Kuo A."/>
            <person name="Liang C."/>
            <person name="Lipzen A."/>
            <person name="Lutzoni F."/>
            <person name="Magnuson J."/>
            <person name="Mondo S."/>
            <person name="Nolan M."/>
            <person name="Ohm R."/>
            <person name="Pangilinan J."/>
            <person name="Park H.-J."/>
            <person name="Ramirez L."/>
            <person name="Alfaro M."/>
            <person name="Sun H."/>
            <person name="Tritt A."/>
            <person name="Yoshinaga Y."/>
            <person name="Zwiers L.-H."/>
            <person name="Turgeon B.G."/>
            <person name="Goodwin S.B."/>
            <person name="Spatafora J.W."/>
            <person name="Crous P.W."/>
            <person name="Grigoriev I.V."/>
        </authorList>
    </citation>
    <scope>NUCLEOTIDE SEQUENCE</scope>
    <source>
        <strain evidence="1">IPT5</strain>
    </source>
</reference>
<dbReference type="AlphaFoldDB" id="A0A6A7B8R5"/>
<dbReference type="EMBL" id="MU006301">
    <property type="protein sequence ID" value="KAF2851632.1"/>
    <property type="molecule type" value="Genomic_DNA"/>
</dbReference>
<dbReference type="Proteomes" id="UP000799423">
    <property type="component" value="Unassembled WGS sequence"/>
</dbReference>
<sequence length="182" mass="21127">MSIIKRKRDLFNRLLERDGRNHGEESQPESACNATYISSQITNPVSQHRMLQGDHLISPPDIWPPSMDLRSRLAFQNYVHSPLDQNRKQFRLFRLQHIATYHSGSQETVEVCGELATFEFDHTSTPEYVALSYTWGSPNRTYQILINEKHRTVRDNLFNFLCAYRKDSHIPSFGSTRLASIS</sequence>
<evidence type="ECO:0000313" key="1">
    <source>
        <dbReference type="EMBL" id="KAF2851632.1"/>
    </source>
</evidence>
<proteinExistence type="predicted"/>
<evidence type="ECO:0000313" key="2">
    <source>
        <dbReference type="Proteomes" id="UP000799423"/>
    </source>
</evidence>
<protein>
    <submittedName>
        <fullName evidence="1">Uncharacterized protein</fullName>
    </submittedName>
</protein>
<dbReference type="PANTHER" id="PTHR24148:SF73">
    <property type="entry name" value="HET DOMAIN PROTEIN (AFU_ORTHOLOGUE AFUA_8G01020)"/>
    <property type="match status" value="1"/>
</dbReference>
<dbReference type="PANTHER" id="PTHR24148">
    <property type="entry name" value="ANKYRIN REPEAT DOMAIN-CONTAINING PROTEIN 39 HOMOLOG-RELATED"/>
    <property type="match status" value="1"/>
</dbReference>